<keyword evidence="8" id="KW-1185">Reference proteome</keyword>
<reference evidence="7" key="1">
    <citation type="journal article" date="2023" name="bioRxiv">
        <title>Scaffold-level genome assemblies of two parasitoid biocontrol wasps reveal the parthenogenesis mechanism and an associated novel virus.</title>
        <authorList>
            <person name="Inwood S."/>
            <person name="Skelly J."/>
            <person name="Guhlin J."/>
            <person name="Harrop T."/>
            <person name="Goldson S."/>
            <person name="Dearden P."/>
        </authorList>
    </citation>
    <scope>NUCLEOTIDE SEQUENCE</scope>
    <source>
        <strain evidence="7">Lincoln</strain>
        <tissue evidence="7">Whole body</tissue>
    </source>
</reference>
<evidence type="ECO:0000256" key="2">
    <source>
        <dbReference type="ARBA" id="ARBA00013064"/>
    </source>
</evidence>
<dbReference type="InterPro" id="IPR050348">
    <property type="entry name" value="Protein-Tyr_Phosphatase"/>
</dbReference>
<keyword evidence="4" id="KW-0904">Protein phosphatase</keyword>
<dbReference type="SUPFAM" id="SSF52799">
    <property type="entry name" value="(Phosphotyrosine protein) phosphatases II"/>
    <property type="match status" value="1"/>
</dbReference>
<dbReference type="SUPFAM" id="SSF56801">
    <property type="entry name" value="Acetyl-CoA synthetase-like"/>
    <property type="match status" value="1"/>
</dbReference>
<organism evidence="7 8">
    <name type="scientific">Microctonus hyperodae</name>
    <name type="common">Parasitoid wasp</name>
    <dbReference type="NCBI Taxonomy" id="165561"/>
    <lineage>
        <taxon>Eukaryota</taxon>
        <taxon>Metazoa</taxon>
        <taxon>Ecdysozoa</taxon>
        <taxon>Arthropoda</taxon>
        <taxon>Hexapoda</taxon>
        <taxon>Insecta</taxon>
        <taxon>Pterygota</taxon>
        <taxon>Neoptera</taxon>
        <taxon>Endopterygota</taxon>
        <taxon>Hymenoptera</taxon>
        <taxon>Apocrita</taxon>
        <taxon>Ichneumonoidea</taxon>
        <taxon>Braconidae</taxon>
        <taxon>Euphorinae</taxon>
        <taxon>Microctonus</taxon>
    </lineage>
</organism>
<dbReference type="InterPro" id="IPR003595">
    <property type="entry name" value="Tyr_Pase_cat"/>
</dbReference>
<comment type="similarity">
    <text evidence="1">Belongs to the protein-tyrosine phosphatase family.</text>
</comment>
<accession>A0AA39F3Z9</accession>
<dbReference type="PROSITE" id="PS00383">
    <property type="entry name" value="TYR_PHOSPHATASE_1"/>
    <property type="match status" value="1"/>
</dbReference>
<dbReference type="PANTHER" id="PTHR19134">
    <property type="entry name" value="RECEPTOR-TYPE TYROSINE-PROTEIN PHOSPHATASE"/>
    <property type="match status" value="1"/>
</dbReference>
<dbReference type="InterPro" id="IPR016130">
    <property type="entry name" value="Tyr_Pase_AS"/>
</dbReference>
<evidence type="ECO:0000256" key="3">
    <source>
        <dbReference type="ARBA" id="ARBA00022801"/>
    </source>
</evidence>
<feature type="domain" description="Tyrosine-protein phosphatase" evidence="5">
    <location>
        <begin position="109"/>
        <end position="304"/>
    </location>
</feature>
<dbReference type="EMBL" id="JAQQBR010001833">
    <property type="protein sequence ID" value="KAK0162466.1"/>
    <property type="molecule type" value="Genomic_DNA"/>
</dbReference>
<evidence type="ECO:0000313" key="8">
    <source>
        <dbReference type="Proteomes" id="UP001168972"/>
    </source>
</evidence>
<evidence type="ECO:0000259" key="6">
    <source>
        <dbReference type="PROSITE" id="PS50056"/>
    </source>
</evidence>
<keyword evidence="3" id="KW-0378">Hydrolase</keyword>
<dbReference type="SMART" id="SM00404">
    <property type="entry name" value="PTPc_motif"/>
    <property type="match status" value="1"/>
</dbReference>
<dbReference type="EC" id="3.1.3.48" evidence="2"/>
<dbReference type="PRINTS" id="PR00700">
    <property type="entry name" value="PRTYPHPHTASE"/>
</dbReference>
<reference evidence="7" key="2">
    <citation type="submission" date="2023-03" db="EMBL/GenBank/DDBJ databases">
        <authorList>
            <person name="Inwood S.N."/>
            <person name="Skelly J.G."/>
            <person name="Guhlin J."/>
            <person name="Harrop T.W.R."/>
            <person name="Goldson S.G."/>
            <person name="Dearden P.K."/>
        </authorList>
    </citation>
    <scope>NUCLEOTIDE SEQUENCE</scope>
    <source>
        <strain evidence="7">Lincoln</strain>
        <tissue evidence="7">Whole body</tissue>
    </source>
</reference>
<dbReference type="Gene3D" id="3.90.190.10">
    <property type="entry name" value="Protein tyrosine phosphatase superfamily"/>
    <property type="match status" value="1"/>
</dbReference>
<proteinExistence type="inferred from homology"/>
<gene>
    <name evidence="7" type="ORF">PV327_006241</name>
</gene>
<evidence type="ECO:0000256" key="4">
    <source>
        <dbReference type="ARBA" id="ARBA00022912"/>
    </source>
</evidence>
<dbReference type="CDD" id="cd00047">
    <property type="entry name" value="PTPc"/>
    <property type="match status" value="1"/>
</dbReference>
<dbReference type="PROSITE" id="PS50055">
    <property type="entry name" value="TYR_PHOSPHATASE_PTP"/>
    <property type="match status" value="1"/>
</dbReference>
<protein>
    <recommendedName>
        <fullName evidence="2">protein-tyrosine-phosphatase</fullName>
        <ecNumber evidence="2">3.1.3.48</ecNumber>
    </recommendedName>
</protein>
<dbReference type="InterPro" id="IPR000242">
    <property type="entry name" value="PTP_cat"/>
</dbReference>
<evidence type="ECO:0000259" key="5">
    <source>
        <dbReference type="PROSITE" id="PS50055"/>
    </source>
</evidence>
<evidence type="ECO:0000256" key="1">
    <source>
        <dbReference type="ARBA" id="ARBA00009580"/>
    </source>
</evidence>
<dbReference type="PANTHER" id="PTHR19134:SF562">
    <property type="entry name" value="PROTEIN-TYROSINE-PHOSPHATASE"/>
    <property type="match status" value="1"/>
</dbReference>
<dbReference type="GO" id="GO:0008045">
    <property type="term" value="P:motor neuron axon guidance"/>
    <property type="evidence" value="ECO:0007669"/>
    <property type="project" value="TreeGrafter"/>
</dbReference>
<dbReference type="Proteomes" id="UP001168972">
    <property type="component" value="Unassembled WGS sequence"/>
</dbReference>
<dbReference type="Pfam" id="PF00102">
    <property type="entry name" value="Y_phosphatase"/>
    <property type="match status" value="1"/>
</dbReference>
<dbReference type="AlphaFoldDB" id="A0AA39F3Z9"/>
<dbReference type="SMART" id="SM00194">
    <property type="entry name" value="PTPc"/>
    <property type="match status" value="1"/>
</dbReference>
<dbReference type="PROSITE" id="PS50056">
    <property type="entry name" value="TYR_PHOSPHATASE_2"/>
    <property type="match status" value="1"/>
</dbReference>
<feature type="domain" description="Tyrosine specific protein phosphatases" evidence="6">
    <location>
        <begin position="250"/>
        <end position="311"/>
    </location>
</feature>
<comment type="caution">
    <text evidence="7">The sequence shown here is derived from an EMBL/GenBank/DDBJ whole genome shotgun (WGS) entry which is preliminary data.</text>
</comment>
<dbReference type="InterPro" id="IPR029021">
    <property type="entry name" value="Prot-tyrosine_phosphatase-like"/>
</dbReference>
<dbReference type="InterPro" id="IPR000387">
    <property type="entry name" value="Tyr_Pase_dom"/>
</dbReference>
<name>A0AA39F3Z9_MICHY</name>
<evidence type="ECO:0000313" key="7">
    <source>
        <dbReference type="EMBL" id="KAK0162466.1"/>
    </source>
</evidence>
<dbReference type="GO" id="GO:0004725">
    <property type="term" value="F:protein tyrosine phosphatase activity"/>
    <property type="evidence" value="ECO:0007669"/>
    <property type="project" value="UniProtKB-EC"/>
</dbReference>
<sequence>MESFIRGVQRMGLALKNNPRIINSTRQASVAAKCKIIEGNNGERIFPSIYDDVEIPNLTIHDYIWKDVEKHSKLIALECGITGRKYTYAQARDNSNYLARSLRNMGLRDGDVVALILPNLPESALSFLGILEAGLVVTTGYKKNRAYIATQGPKPTTIIDFWRMVWQERVQVICMLANVMEGGKTKCEQYWPEIGKVMKYGNISVSNISHVQFADYTFRIFHIKYNGEVRKIDHLHYTAWPDHGIPLYTQSVVTYLKKLLATPSGNGPVLVHCSAGVGRTGTIILCDICLRRAAAEGVSYNINIEEKKKTS</sequence>